<reference evidence="1" key="1">
    <citation type="submission" date="2021-05" db="EMBL/GenBank/DDBJ databases">
        <title>Draft genomes of bacteria isolated from model marine particles.</title>
        <authorList>
            <person name="Datta M.S."/>
            <person name="Schwartzman J.A."/>
            <person name="Enke T.N."/>
            <person name="Saavedra J."/>
            <person name="Cermak N."/>
            <person name="Cordero O.X."/>
        </authorList>
    </citation>
    <scope>NUCLEOTIDE SEQUENCE</scope>
    <source>
        <strain evidence="1">I2M19</strain>
    </source>
</reference>
<gene>
    <name evidence="1" type="ORF">KO493_00115</name>
</gene>
<protein>
    <submittedName>
        <fullName evidence="1">Uncharacterized protein</fullName>
    </submittedName>
</protein>
<evidence type="ECO:0000313" key="2">
    <source>
        <dbReference type="Proteomes" id="UP001647509"/>
    </source>
</evidence>
<dbReference type="Proteomes" id="UP001647509">
    <property type="component" value="Unassembled WGS sequence"/>
</dbReference>
<dbReference type="EMBL" id="JAHKPD010000001">
    <property type="protein sequence ID" value="MBU2949102.1"/>
    <property type="molecule type" value="Genomic_DNA"/>
</dbReference>
<name>A0ACC5U475_9FLAO</name>
<keyword evidence="2" id="KW-1185">Reference proteome</keyword>
<sequence>MNYSKTLIIILVFFVSMTHAVSYSNIQVVSFTEISLTLVSQDKSRSEAFKRRFNNIQKTFAIQQGLFSSGKISNSKYLRQLKKLRKKELKLFKAVKRYEFKADEITAYNFWYRGILKFPTNIELELLKRAKKV</sequence>
<proteinExistence type="predicted"/>
<organism evidence="1 2">
    <name type="scientific">Pseudotamlana agarivorans</name>
    <dbReference type="NCBI Taxonomy" id="481183"/>
    <lineage>
        <taxon>Bacteria</taxon>
        <taxon>Pseudomonadati</taxon>
        <taxon>Bacteroidota</taxon>
        <taxon>Flavobacteriia</taxon>
        <taxon>Flavobacteriales</taxon>
        <taxon>Flavobacteriaceae</taxon>
        <taxon>Pseudotamlana</taxon>
    </lineage>
</organism>
<evidence type="ECO:0000313" key="1">
    <source>
        <dbReference type="EMBL" id="MBU2949102.1"/>
    </source>
</evidence>
<accession>A0ACC5U475</accession>
<comment type="caution">
    <text evidence="1">The sequence shown here is derived from an EMBL/GenBank/DDBJ whole genome shotgun (WGS) entry which is preliminary data.</text>
</comment>